<dbReference type="EMBL" id="VCDI01000001">
    <property type="protein sequence ID" value="TLU73708.1"/>
    <property type="molecule type" value="Genomic_DNA"/>
</dbReference>
<dbReference type="SUPFAM" id="SSF48557">
    <property type="entry name" value="L-aspartase-like"/>
    <property type="match status" value="1"/>
</dbReference>
<comment type="caution">
    <text evidence="1">The sequence shown here is derived from an EMBL/GenBank/DDBJ whole genome shotgun (WGS) entry which is preliminary data.</text>
</comment>
<dbReference type="OrthoDB" id="7285062at2"/>
<dbReference type="PANTHER" id="PTHR10362">
    <property type="entry name" value="HISTIDINE AMMONIA-LYASE"/>
    <property type="match status" value="1"/>
</dbReference>
<dbReference type="CDD" id="cd00332">
    <property type="entry name" value="PAL-HAL"/>
    <property type="match status" value="1"/>
</dbReference>
<evidence type="ECO:0000313" key="1">
    <source>
        <dbReference type="EMBL" id="TLU73708.1"/>
    </source>
</evidence>
<sequence length="499" mass="50617">MAPADRVLELGGSETLTPRRLVEAARQSHTVRLHPDALGRIEAAHRTVVRQAAGGAAIYGVSTGLGAVVDTAIAFDDAGLQRRVIRARAVGVGAEATDVEVRAVMIARLAGFACGVSGASAATVRAYAAMLAAGIYPVMPLRGSLGEADLAPLAHVALVLIGEGSARIGAQAMPGAEALRRAGLQPAALGPKDGLALVSSNAVSVALGALALDAARTALSRLTASAALAFEAQLANLSPLRADAVALRPTPGTARIAGEIRQLLEGGDLAAAAAGRRLHDPLSFRCVAPVLGALLHAIDLADAAVALALRTPDDNPAVLPGADAIVGTAGFDTTHLVLAFEMLGQAMARAASLAGARILQLMSAGTTGLPRFLAPDQDGSSGLAPLQKTVAALVADIAHRSQPMPATILPVADGMEDYATMAVPVVRKTASIGGMLGLLAAAEMITAAQAIDLRPGHRLGLGTARHHAAIRRLVPALAEDRSLAHELQELHRALGSADL</sequence>
<dbReference type="RefSeq" id="WP_138323961.1">
    <property type="nucleotide sequence ID" value="NZ_VCDI01000001.1"/>
</dbReference>
<evidence type="ECO:0000313" key="2">
    <source>
        <dbReference type="Proteomes" id="UP000305654"/>
    </source>
</evidence>
<keyword evidence="2" id="KW-1185">Reference proteome</keyword>
<dbReference type="Pfam" id="PF00221">
    <property type="entry name" value="Lyase_aromatic"/>
    <property type="match status" value="1"/>
</dbReference>
<dbReference type="InterPro" id="IPR008948">
    <property type="entry name" value="L-Aspartase-like"/>
</dbReference>
<accession>A0A5R9JHB8</accession>
<keyword evidence="1" id="KW-0456">Lyase</keyword>
<proteinExistence type="predicted"/>
<dbReference type="InterPro" id="IPR024083">
    <property type="entry name" value="Fumarase/histidase_N"/>
</dbReference>
<dbReference type="GO" id="GO:0016841">
    <property type="term" value="F:ammonia-lyase activity"/>
    <property type="evidence" value="ECO:0007669"/>
    <property type="project" value="UniProtKB-ARBA"/>
</dbReference>
<dbReference type="Gene3D" id="1.10.275.10">
    <property type="entry name" value="Fumarase/aspartase (N-terminal domain)"/>
    <property type="match status" value="1"/>
</dbReference>
<organism evidence="1 2">
    <name type="scientific">Lichenicoccus roseus</name>
    <dbReference type="NCBI Taxonomy" id="2683649"/>
    <lineage>
        <taxon>Bacteria</taxon>
        <taxon>Pseudomonadati</taxon>
        <taxon>Pseudomonadota</taxon>
        <taxon>Alphaproteobacteria</taxon>
        <taxon>Acetobacterales</taxon>
        <taxon>Acetobacteraceae</taxon>
        <taxon>Lichenicoccus</taxon>
    </lineage>
</organism>
<dbReference type="Gene3D" id="1.20.200.10">
    <property type="entry name" value="Fumarase/aspartase (Central domain)"/>
    <property type="match status" value="1"/>
</dbReference>
<reference evidence="1 2" key="1">
    <citation type="submission" date="2019-05" db="EMBL/GenBank/DDBJ databases">
        <authorList>
            <person name="Pankratov T."/>
            <person name="Grouzdev D."/>
        </authorList>
    </citation>
    <scope>NUCLEOTIDE SEQUENCE [LARGE SCALE GENOMIC DNA]</scope>
    <source>
        <strain evidence="1 2">KEBCLARHB70R</strain>
    </source>
</reference>
<dbReference type="Proteomes" id="UP000305654">
    <property type="component" value="Unassembled WGS sequence"/>
</dbReference>
<dbReference type="AlphaFoldDB" id="A0A5R9JHB8"/>
<name>A0A5R9JHB8_9PROT</name>
<protein>
    <submittedName>
        <fullName evidence="1">Histidine ammonia-lyase</fullName>
    </submittedName>
</protein>
<dbReference type="InterPro" id="IPR001106">
    <property type="entry name" value="Aromatic_Lyase"/>
</dbReference>
<gene>
    <name evidence="1" type="ORF">FE263_00245</name>
</gene>